<feature type="coiled-coil region" evidence="1">
    <location>
        <begin position="219"/>
        <end position="246"/>
    </location>
</feature>
<dbReference type="Gramene" id="TraesNOR5B03G03019940.5">
    <property type="protein sequence ID" value="TraesNOR5B03G03019940.5"/>
    <property type="gene ID" value="TraesNOR5B03G03019940"/>
</dbReference>
<reference evidence="3" key="1">
    <citation type="submission" date="2018-08" db="EMBL/GenBank/DDBJ databases">
        <authorList>
            <person name="Rossello M."/>
        </authorList>
    </citation>
    <scope>NUCLEOTIDE SEQUENCE [LARGE SCALE GENOMIC DNA]</scope>
    <source>
        <strain evidence="3">cv. Chinese Spring</strain>
    </source>
</reference>
<evidence type="ECO:0000256" key="2">
    <source>
        <dbReference type="SAM" id="MobiDB-lite"/>
    </source>
</evidence>
<evidence type="ECO:0000313" key="4">
    <source>
        <dbReference type="Proteomes" id="UP000019116"/>
    </source>
</evidence>
<dbReference type="Gramene" id="TraesNOR5B03G03019940.2">
    <property type="protein sequence ID" value="TraesNOR5B03G03019940.2"/>
    <property type="gene ID" value="TraesNOR5B03G03019940"/>
</dbReference>
<dbReference type="Gramene" id="TraesNOR5B03G03019940.3">
    <property type="protein sequence ID" value="TraesNOR5B03G03019940.3"/>
    <property type="gene ID" value="TraesNOR5B03G03019940"/>
</dbReference>
<dbReference type="EnsemblPlants" id="TraesCS5B02G473000.1">
    <property type="protein sequence ID" value="TraesCS5B02G473000.1"/>
    <property type="gene ID" value="TraesCS5B02G473000"/>
</dbReference>
<reference evidence="3" key="2">
    <citation type="submission" date="2018-10" db="UniProtKB">
        <authorList>
            <consortium name="EnsemblPlants"/>
        </authorList>
    </citation>
    <scope>IDENTIFICATION</scope>
</reference>
<name>A0A3B6LW47_WHEAT</name>
<protein>
    <submittedName>
        <fullName evidence="3">Uncharacterized protein</fullName>
    </submittedName>
</protein>
<dbReference type="Gramene" id="TraesNOR5B03G03019940.4">
    <property type="protein sequence ID" value="TraesNOR5B03G03019940.4"/>
    <property type="gene ID" value="TraesNOR5B03G03019940"/>
</dbReference>
<sequence>MALCFHLTTGPSNPAVKRMQAQVNPLTAQAIWILGCFFLGGSLLVKLNPSHPEPLPCSPPLPRSTHTRANPSHRRRRPRRSPKNPKPQGMAHQGQQRRQGAAPRVPLVPRPRQAPLVPPLLQAPLVPPPVQGPLVPPPAQVARRAITHADVVDAFEVVKCDWAPVRAGVPEIENTFYEFDKRGDDTKNRGGNLIKRHLFNRRNHVGNKRREICHYLPAYKKYAILLKKLSNDLQGLEHRLDKKLLDYNQYMPEAPLTNPDHFSRYPELLKPATKGKKATKK</sequence>
<evidence type="ECO:0000256" key="1">
    <source>
        <dbReference type="SAM" id="Coils"/>
    </source>
</evidence>
<keyword evidence="1" id="KW-0175">Coiled coil</keyword>
<organism evidence="3">
    <name type="scientific">Triticum aestivum</name>
    <name type="common">Wheat</name>
    <dbReference type="NCBI Taxonomy" id="4565"/>
    <lineage>
        <taxon>Eukaryota</taxon>
        <taxon>Viridiplantae</taxon>
        <taxon>Streptophyta</taxon>
        <taxon>Embryophyta</taxon>
        <taxon>Tracheophyta</taxon>
        <taxon>Spermatophyta</taxon>
        <taxon>Magnoliopsida</taxon>
        <taxon>Liliopsida</taxon>
        <taxon>Poales</taxon>
        <taxon>Poaceae</taxon>
        <taxon>BOP clade</taxon>
        <taxon>Pooideae</taxon>
        <taxon>Triticodae</taxon>
        <taxon>Triticeae</taxon>
        <taxon>Triticinae</taxon>
        <taxon>Triticum</taxon>
    </lineage>
</organism>
<dbReference type="Gramene" id="TraesCS5B02G473000.1">
    <property type="protein sequence ID" value="TraesCS5B02G473000.1"/>
    <property type="gene ID" value="TraesCS5B02G473000"/>
</dbReference>
<keyword evidence="4" id="KW-1185">Reference proteome</keyword>
<feature type="compositionally biased region" description="Low complexity" evidence="2">
    <location>
        <begin position="86"/>
        <end position="113"/>
    </location>
</feature>
<feature type="region of interest" description="Disordered" evidence="2">
    <location>
        <begin position="256"/>
        <end position="281"/>
    </location>
</feature>
<dbReference type="SMR" id="A0A3B6LW47"/>
<feature type="region of interest" description="Disordered" evidence="2">
    <location>
        <begin position="52"/>
        <end position="113"/>
    </location>
</feature>
<proteinExistence type="predicted"/>
<accession>A0A3B6LW47</accession>
<dbReference type="AlphaFoldDB" id="A0A3B6LW47"/>
<dbReference type="GeneID" id="123113875"/>
<dbReference type="RefSeq" id="XP_044391133.1">
    <property type="nucleotide sequence ID" value="XM_044535198.1"/>
</dbReference>
<evidence type="ECO:0000313" key="3">
    <source>
        <dbReference type="EnsemblPlants" id="TraesCS5B02G473000.1"/>
    </source>
</evidence>
<dbReference type="Gramene" id="TraesNOR5B03G03019940.1">
    <property type="protein sequence ID" value="TraesNOR5B03G03019940.1"/>
    <property type="gene ID" value="TraesNOR5B03G03019940"/>
</dbReference>
<gene>
    <name evidence="3" type="primary">LOC123113875</name>
</gene>
<feature type="compositionally biased region" description="Pro residues" evidence="2">
    <location>
        <begin position="52"/>
        <end position="62"/>
    </location>
</feature>
<feature type="compositionally biased region" description="Basic residues" evidence="2">
    <location>
        <begin position="71"/>
        <end position="83"/>
    </location>
</feature>
<dbReference type="Proteomes" id="UP000019116">
    <property type="component" value="Chromosome 5B"/>
</dbReference>
<dbReference type="Gramene" id="TraesCS5B03G1156500.1">
    <property type="protein sequence ID" value="TraesCS5B03G1156500.1.CDS"/>
    <property type="gene ID" value="TraesCS5B03G1156500"/>
</dbReference>